<evidence type="ECO:0000313" key="2">
    <source>
        <dbReference type="Proteomes" id="UP000567179"/>
    </source>
</evidence>
<organism evidence="1 2">
    <name type="scientific">Psilocybe cf. subviscida</name>
    <dbReference type="NCBI Taxonomy" id="2480587"/>
    <lineage>
        <taxon>Eukaryota</taxon>
        <taxon>Fungi</taxon>
        <taxon>Dikarya</taxon>
        <taxon>Basidiomycota</taxon>
        <taxon>Agaricomycotina</taxon>
        <taxon>Agaricomycetes</taxon>
        <taxon>Agaricomycetidae</taxon>
        <taxon>Agaricales</taxon>
        <taxon>Agaricineae</taxon>
        <taxon>Strophariaceae</taxon>
        <taxon>Psilocybe</taxon>
    </lineage>
</organism>
<dbReference type="AlphaFoldDB" id="A0A8H5BRX7"/>
<sequence length="225" mass="23675">MQIMPFFTVFVYLSAYLTTFLIAPTANAAIITQTHTLYYVPQPTTTDLAVSWEIHETTAYIPLATLEGGSVTQYQKVNVQSLAVVHNLSPTNTIDPTAITIISQPVTRTVTFEEGSATFQQSVPPSTKKVGGGVVQRIFAATENCSHNIPQKAGACVRVGEVPWVDVAQSTGGVSTVTESWSGSLVPYATITSTAEATSGSVSRTPACFGIALSGMAALTGALLL</sequence>
<dbReference type="EMBL" id="JAACJJ010000014">
    <property type="protein sequence ID" value="KAF5327473.1"/>
    <property type="molecule type" value="Genomic_DNA"/>
</dbReference>
<dbReference type="Proteomes" id="UP000567179">
    <property type="component" value="Unassembled WGS sequence"/>
</dbReference>
<name>A0A8H5BRX7_9AGAR</name>
<comment type="caution">
    <text evidence="1">The sequence shown here is derived from an EMBL/GenBank/DDBJ whole genome shotgun (WGS) entry which is preliminary data.</text>
</comment>
<keyword evidence="2" id="KW-1185">Reference proteome</keyword>
<reference evidence="1 2" key="1">
    <citation type="journal article" date="2020" name="ISME J.">
        <title>Uncovering the hidden diversity of litter-decomposition mechanisms in mushroom-forming fungi.</title>
        <authorList>
            <person name="Floudas D."/>
            <person name="Bentzer J."/>
            <person name="Ahren D."/>
            <person name="Johansson T."/>
            <person name="Persson P."/>
            <person name="Tunlid A."/>
        </authorList>
    </citation>
    <scope>NUCLEOTIDE SEQUENCE [LARGE SCALE GENOMIC DNA]</scope>
    <source>
        <strain evidence="1 2">CBS 101986</strain>
    </source>
</reference>
<accession>A0A8H5BRX7</accession>
<dbReference type="OrthoDB" id="3046728at2759"/>
<proteinExistence type="predicted"/>
<evidence type="ECO:0000313" key="1">
    <source>
        <dbReference type="EMBL" id="KAF5327473.1"/>
    </source>
</evidence>
<gene>
    <name evidence="1" type="ORF">D9619_004643</name>
</gene>
<protein>
    <submittedName>
        <fullName evidence="1">Uncharacterized protein</fullName>
    </submittedName>
</protein>